<feature type="compositionally biased region" description="Basic residues" evidence="1">
    <location>
        <begin position="13"/>
        <end position="27"/>
    </location>
</feature>
<evidence type="ECO:0000313" key="3">
    <source>
        <dbReference type="Proteomes" id="UP000002499"/>
    </source>
</evidence>
<feature type="compositionally biased region" description="Acidic residues" evidence="1">
    <location>
        <begin position="78"/>
        <end position="88"/>
    </location>
</feature>
<reference evidence="2 3" key="1">
    <citation type="journal article" date="2011" name="PLoS Genet.">
        <title>Genome sequencing and comparative transcriptomics of the model entomopathogenic fungi Metarhizium anisopliae and M. acridum.</title>
        <authorList>
            <person name="Gao Q."/>
            <person name="Jin K."/>
            <person name="Ying S.H."/>
            <person name="Zhang Y."/>
            <person name="Xiao G."/>
            <person name="Shang Y."/>
            <person name="Duan Z."/>
            <person name="Hu X."/>
            <person name="Xie X.Q."/>
            <person name="Zhou G."/>
            <person name="Peng G."/>
            <person name="Luo Z."/>
            <person name="Huang W."/>
            <person name="Wang B."/>
            <person name="Fang W."/>
            <person name="Wang S."/>
            <person name="Zhong Y."/>
            <person name="Ma L.J."/>
            <person name="St Leger R.J."/>
            <person name="Zhao G.P."/>
            <person name="Pei Y."/>
            <person name="Feng M.G."/>
            <person name="Xia Y."/>
            <person name="Wang C."/>
        </authorList>
    </citation>
    <scope>NUCLEOTIDE SEQUENCE [LARGE SCALE GENOMIC DNA]</scope>
    <source>
        <strain evidence="2 3">CQMa 102</strain>
    </source>
</reference>
<dbReference type="EMBL" id="GL698481">
    <property type="protein sequence ID" value="EFY91589.1"/>
    <property type="molecule type" value="Genomic_DNA"/>
</dbReference>
<proteinExistence type="predicted"/>
<dbReference type="Proteomes" id="UP000002499">
    <property type="component" value="Unassembled WGS sequence"/>
</dbReference>
<organism evidence="3">
    <name type="scientific">Metarhizium acridum (strain CQMa 102)</name>
    <dbReference type="NCBI Taxonomy" id="655827"/>
    <lineage>
        <taxon>Eukaryota</taxon>
        <taxon>Fungi</taxon>
        <taxon>Dikarya</taxon>
        <taxon>Ascomycota</taxon>
        <taxon>Pezizomycotina</taxon>
        <taxon>Sordariomycetes</taxon>
        <taxon>Hypocreomycetidae</taxon>
        <taxon>Hypocreales</taxon>
        <taxon>Clavicipitaceae</taxon>
        <taxon>Metarhizium</taxon>
    </lineage>
</organism>
<keyword evidence="3" id="KW-1185">Reference proteome</keyword>
<accession>E9DXX6</accession>
<evidence type="ECO:0000313" key="2">
    <source>
        <dbReference type="EMBL" id="EFY91589.1"/>
    </source>
</evidence>
<feature type="compositionally biased region" description="Polar residues" evidence="1">
    <location>
        <begin position="28"/>
        <end position="38"/>
    </location>
</feature>
<dbReference type="HOGENOM" id="CLU_1073944_0_0_1"/>
<feature type="compositionally biased region" description="Polar residues" evidence="1">
    <location>
        <begin position="121"/>
        <end position="132"/>
    </location>
</feature>
<feature type="region of interest" description="Disordered" evidence="1">
    <location>
        <begin position="1"/>
        <end position="132"/>
    </location>
</feature>
<protein>
    <submittedName>
        <fullName evidence="2">Uncharacterized protein</fullName>
    </submittedName>
</protein>
<dbReference type="InParanoid" id="E9DXX6"/>
<dbReference type="AlphaFoldDB" id="E9DXX6"/>
<evidence type="ECO:0000256" key="1">
    <source>
        <dbReference type="SAM" id="MobiDB-lite"/>
    </source>
</evidence>
<name>E9DXX6_METAQ</name>
<dbReference type="OrthoDB" id="10663746at2759"/>
<gene>
    <name evidence="2" type="ORF">MAC_02474</name>
</gene>
<feature type="compositionally biased region" description="Low complexity" evidence="1">
    <location>
        <begin position="89"/>
        <end position="104"/>
    </location>
</feature>
<sequence length="259" mass="28067">MAPSAHQDPRPNSPRRARRDVRQRARRNPSQNSGQTPSEDAALDREPGRSSRRYLSQNPGDSEDDHVYDANDSAGDYVDPDDTDDGIDVDQGFDIVGGPYQRPAQRSRRPRQAPGQAQGQNHGRNSSRQATSPTHQIVNNYNINACPGANSSCCADCCPICRAGPGDPRTGRGLFPPSVIHDGPALAPAHTAATRAATPAAEELRQRRQRAVRGHTFCSWDCKTDLGVNHGRAHRPANRGVLAVKSVQSRELCSLVASE</sequence>